<organism evidence="2 3">
    <name type="scientific">Acer saccharum</name>
    <name type="common">Sugar maple</name>
    <dbReference type="NCBI Taxonomy" id="4024"/>
    <lineage>
        <taxon>Eukaryota</taxon>
        <taxon>Viridiplantae</taxon>
        <taxon>Streptophyta</taxon>
        <taxon>Embryophyta</taxon>
        <taxon>Tracheophyta</taxon>
        <taxon>Spermatophyta</taxon>
        <taxon>Magnoliopsida</taxon>
        <taxon>eudicotyledons</taxon>
        <taxon>Gunneridae</taxon>
        <taxon>Pentapetalae</taxon>
        <taxon>rosids</taxon>
        <taxon>malvids</taxon>
        <taxon>Sapindales</taxon>
        <taxon>Sapindaceae</taxon>
        <taxon>Hippocastanoideae</taxon>
        <taxon>Acereae</taxon>
        <taxon>Acer</taxon>
    </lineage>
</organism>
<reference evidence="2" key="2">
    <citation type="submission" date="2023-06" db="EMBL/GenBank/DDBJ databases">
        <authorList>
            <person name="Swenson N.G."/>
            <person name="Wegrzyn J.L."/>
            <person name="Mcevoy S.L."/>
        </authorList>
    </citation>
    <scope>NUCLEOTIDE SEQUENCE</scope>
    <source>
        <strain evidence="2">NS2018</strain>
        <tissue evidence="2">Leaf</tissue>
    </source>
</reference>
<evidence type="ECO:0008006" key="4">
    <source>
        <dbReference type="Google" id="ProtNLM"/>
    </source>
</evidence>
<dbReference type="EMBL" id="JAUESC010000003">
    <property type="protein sequence ID" value="KAK0601991.1"/>
    <property type="molecule type" value="Genomic_DNA"/>
</dbReference>
<feature type="region of interest" description="Disordered" evidence="1">
    <location>
        <begin position="78"/>
        <end position="110"/>
    </location>
</feature>
<evidence type="ECO:0000256" key="1">
    <source>
        <dbReference type="SAM" id="MobiDB-lite"/>
    </source>
</evidence>
<name>A0AA39W5K2_ACESA</name>
<feature type="compositionally biased region" description="Polar residues" evidence="1">
    <location>
        <begin position="84"/>
        <end position="100"/>
    </location>
</feature>
<evidence type="ECO:0000313" key="2">
    <source>
        <dbReference type="EMBL" id="KAK0601991.1"/>
    </source>
</evidence>
<evidence type="ECO:0000313" key="3">
    <source>
        <dbReference type="Proteomes" id="UP001168877"/>
    </source>
</evidence>
<keyword evidence="3" id="KW-1185">Reference proteome</keyword>
<comment type="caution">
    <text evidence="2">The sequence shown here is derived from an EMBL/GenBank/DDBJ whole genome shotgun (WGS) entry which is preliminary data.</text>
</comment>
<protein>
    <recommendedName>
        <fullName evidence="4">Retrotransposon gag domain-containing protein</fullName>
    </recommendedName>
</protein>
<dbReference type="Proteomes" id="UP001168877">
    <property type="component" value="Unassembled WGS sequence"/>
</dbReference>
<reference evidence="2" key="1">
    <citation type="journal article" date="2022" name="Plant J.">
        <title>Strategies of tolerance reflected in two North American maple genomes.</title>
        <authorList>
            <person name="McEvoy S.L."/>
            <person name="Sezen U.U."/>
            <person name="Trouern-Trend A."/>
            <person name="McMahon S.M."/>
            <person name="Schaberg P.G."/>
            <person name="Yang J."/>
            <person name="Wegrzyn J.L."/>
            <person name="Swenson N.G."/>
        </authorList>
    </citation>
    <scope>NUCLEOTIDE SEQUENCE</scope>
    <source>
        <strain evidence="2">NS2018</strain>
    </source>
</reference>
<proteinExistence type="predicted"/>
<accession>A0AA39W5K2</accession>
<gene>
    <name evidence="2" type="ORF">LWI29_029388</name>
</gene>
<sequence>MQMQNCKQGNRSVEEYIDEFIRLNSQNLLPDNENMQIARFWAGLKPEIKEYMKMINTFTLGEAFDMARKAEEPVKPVKPVARGQYSSQQFQAAHNKTIGPSETGAGIAGAGVTGTGSGITGARITQSNPTQ</sequence>
<dbReference type="AlphaFoldDB" id="A0AA39W5K2"/>